<evidence type="ECO:0000313" key="1">
    <source>
        <dbReference type="EMBL" id="KOF95190.1"/>
    </source>
</evidence>
<protein>
    <submittedName>
        <fullName evidence="1">Uncharacterized protein</fullName>
    </submittedName>
</protein>
<reference evidence="1" key="1">
    <citation type="submission" date="2015-07" db="EMBL/GenBank/DDBJ databases">
        <title>MeaNS - Measles Nucleotide Surveillance Program.</title>
        <authorList>
            <person name="Tran T."/>
            <person name="Druce J."/>
        </authorList>
    </citation>
    <scope>NUCLEOTIDE SEQUENCE</scope>
    <source>
        <strain evidence="1">UCB-OBI-ISO-001</strain>
        <tissue evidence="1">Gonad</tissue>
    </source>
</reference>
<sequence length="95" mass="11258">MGVCGFLVSSSSFHLPCLVTDKRRNSLLYSVTSSNVYDILRKIFPDANCRHGSFYFRFRPPLFLHRFLFAFQPFLIYKLKSPLYERRLRENDNAD</sequence>
<dbReference type="AlphaFoldDB" id="A0A0L8I2A0"/>
<proteinExistence type="predicted"/>
<gene>
    <name evidence="1" type="ORF">OCBIM_22039181mg</name>
</gene>
<organism evidence="1">
    <name type="scientific">Octopus bimaculoides</name>
    <name type="common">California two-spotted octopus</name>
    <dbReference type="NCBI Taxonomy" id="37653"/>
    <lineage>
        <taxon>Eukaryota</taxon>
        <taxon>Metazoa</taxon>
        <taxon>Spiralia</taxon>
        <taxon>Lophotrochozoa</taxon>
        <taxon>Mollusca</taxon>
        <taxon>Cephalopoda</taxon>
        <taxon>Coleoidea</taxon>
        <taxon>Octopodiformes</taxon>
        <taxon>Octopoda</taxon>
        <taxon>Incirrata</taxon>
        <taxon>Octopodidae</taxon>
        <taxon>Octopus</taxon>
    </lineage>
</organism>
<name>A0A0L8I2A0_OCTBM</name>
<dbReference type="EMBL" id="KQ416784">
    <property type="protein sequence ID" value="KOF95190.1"/>
    <property type="molecule type" value="Genomic_DNA"/>
</dbReference>
<accession>A0A0L8I2A0</accession>